<reference evidence="3 4" key="2">
    <citation type="journal article" date="2016" name="Int. J. Syst. Evol. Microbiol.">
        <title>Bacillus gobiensis sp. nov., isolated from a soil sample.</title>
        <authorList>
            <person name="Liu B."/>
            <person name="Liu G.H."/>
            <person name="Cetin S."/>
            <person name="Schumann P."/>
            <person name="Pan Z.Z."/>
            <person name="Chen Q.Q."/>
        </authorList>
    </citation>
    <scope>NUCLEOTIDE SEQUENCE [LARGE SCALE GENOMIC DNA]</scope>
    <source>
        <strain evidence="3 4">FJAT-4402</strain>
    </source>
</reference>
<dbReference type="RefSeq" id="WP_053606021.1">
    <property type="nucleotide sequence ID" value="NZ_CP012600.1"/>
</dbReference>
<dbReference type="PANTHER" id="PTHR31302">
    <property type="entry name" value="TRANSMEMBRANE PROTEIN WITH METALLOPHOSPHOESTERASE DOMAIN-RELATED"/>
    <property type="match status" value="1"/>
</dbReference>
<protein>
    <recommendedName>
        <fullName evidence="2">Calcineurin-like phosphoesterase domain-containing protein</fullName>
    </recommendedName>
</protein>
<organism evidence="3 4">
    <name type="scientific">Bacillus gobiensis</name>
    <dbReference type="NCBI Taxonomy" id="1441095"/>
    <lineage>
        <taxon>Bacteria</taxon>
        <taxon>Bacillati</taxon>
        <taxon>Bacillota</taxon>
        <taxon>Bacilli</taxon>
        <taxon>Bacillales</taxon>
        <taxon>Bacillaceae</taxon>
        <taxon>Bacillus</taxon>
    </lineage>
</organism>
<dbReference type="EMBL" id="CP012600">
    <property type="protein sequence ID" value="ALC84144.1"/>
    <property type="molecule type" value="Genomic_DNA"/>
</dbReference>
<dbReference type="Proteomes" id="UP000067625">
    <property type="component" value="Chromosome"/>
</dbReference>
<evidence type="ECO:0000313" key="4">
    <source>
        <dbReference type="Proteomes" id="UP000067625"/>
    </source>
</evidence>
<feature type="transmembrane region" description="Helical" evidence="1">
    <location>
        <begin position="6"/>
        <end position="23"/>
    </location>
</feature>
<dbReference type="STRING" id="1441095.AM592_07395"/>
<dbReference type="GO" id="GO:0016020">
    <property type="term" value="C:membrane"/>
    <property type="evidence" value="ECO:0007669"/>
    <property type="project" value="GOC"/>
</dbReference>
<evidence type="ECO:0000313" key="3">
    <source>
        <dbReference type="EMBL" id="ALC84144.1"/>
    </source>
</evidence>
<keyword evidence="4" id="KW-1185">Reference proteome</keyword>
<keyword evidence="1" id="KW-0812">Transmembrane</keyword>
<dbReference type="GO" id="GO:0008758">
    <property type="term" value="F:UDP-2,3-diacylglucosamine hydrolase activity"/>
    <property type="evidence" value="ECO:0007669"/>
    <property type="project" value="TreeGrafter"/>
</dbReference>
<reference evidence="4" key="1">
    <citation type="submission" date="2015-08" db="EMBL/GenBank/DDBJ databases">
        <title>Genome sequencing project for genomic taxonomy and phylogenomics of Bacillus-like bacteria.</title>
        <authorList>
            <person name="Liu B."/>
            <person name="Wang J."/>
            <person name="Zhu Y."/>
            <person name="Liu G."/>
            <person name="Chen Q."/>
            <person name="Chen Z."/>
            <person name="Lan J."/>
            <person name="Che J."/>
            <person name="Ge C."/>
            <person name="Shi H."/>
            <person name="Pan Z."/>
            <person name="Liu X."/>
        </authorList>
    </citation>
    <scope>NUCLEOTIDE SEQUENCE [LARGE SCALE GENOMIC DNA]</scope>
    <source>
        <strain evidence="4">FJAT-4402</strain>
    </source>
</reference>
<dbReference type="InterPro" id="IPR051158">
    <property type="entry name" value="Metallophosphoesterase_sf"/>
</dbReference>
<dbReference type="PANTHER" id="PTHR31302:SF32">
    <property type="entry name" value="PHOSPHOESTERASE"/>
    <property type="match status" value="1"/>
</dbReference>
<dbReference type="InterPro" id="IPR004843">
    <property type="entry name" value="Calcineurin-like_PHP"/>
</dbReference>
<gene>
    <name evidence="3" type="ORF">AM592_07395</name>
</gene>
<proteinExistence type="predicted"/>
<evidence type="ECO:0000256" key="1">
    <source>
        <dbReference type="SAM" id="Phobius"/>
    </source>
</evidence>
<dbReference type="InterPro" id="IPR029052">
    <property type="entry name" value="Metallo-depent_PP-like"/>
</dbReference>
<dbReference type="GO" id="GO:0009245">
    <property type="term" value="P:lipid A biosynthetic process"/>
    <property type="evidence" value="ECO:0007669"/>
    <property type="project" value="TreeGrafter"/>
</dbReference>
<feature type="domain" description="Calcineurin-like phosphoesterase" evidence="2">
    <location>
        <begin position="48"/>
        <end position="204"/>
    </location>
</feature>
<dbReference type="AlphaFoldDB" id="A0A0M5JB24"/>
<dbReference type="SUPFAM" id="SSF56300">
    <property type="entry name" value="Metallo-dependent phosphatases"/>
    <property type="match status" value="1"/>
</dbReference>
<keyword evidence="1" id="KW-0472">Membrane</keyword>
<accession>A0A0M5JB24</accession>
<sequence>MELLWAIALIIIAVSYFLYRKMFKLAKENRLIKNVFQIHKKDFTKQVNIFFISDIHQREISDEFINDIGKEKIDLVIIGGDLAEKNVPDSQIDDNLNKLSSLAKTLFVWGNNDYEVNQSFLFSVLKKYGITALRNESCIFKKEKQLINLVGIDDIKEGIPDYPKSIQGLDTNHFTLLISHNPKVHQQIEPNDGIDLILSGHTHGGQIRIGPIARYALGGTGKINSTDFLISNGYGTSKVPLRLSAPPEVHFIQCVPVYEKNDLWEEKQQ</sequence>
<dbReference type="Gene3D" id="3.60.21.10">
    <property type="match status" value="1"/>
</dbReference>
<name>A0A0M5JB24_9BACI</name>
<dbReference type="PATRIC" id="fig|1441095.3.peg.1631"/>
<dbReference type="OrthoDB" id="9780884at2"/>
<evidence type="ECO:0000259" key="2">
    <source>
        <dbReference type="Pfam" id="PF00149"/>
    </source>
</evidence>
<keyword evidence="1" id="KW-1133">Transmembrane helix</keyword>
<dbReference type="Pfam" id="PF00149">
    <property type="entry name" value="Metallophos"/>
    <property type="match status" value="1"/>
</dbReference>